<keyword evidence="7" id="KW-0067">ATP-binding</keyword>
<dbReference type="PROSITE" id="PS01047">
    <property type="entry name" value="HMA_1"/>
    <property type="match status" value="1"/>
</dbReference>
<dbReference type="PANTHER" id="PTHR46594:SF4">
    <property type="entry name" value="P-TYPE CATION-TRANSPORTING ATPASE"/>
    <property type="match status" value="1"/>
</dbReference>
<dbReference type="Pfam" id="PF00702">
    <property type="entry name" value="Hydrolase"/>
    <property type="match status" value="1"/>
</dbReference>
<dbReference type="SUPFAM" id="SSF81665">
    <property type="entry name" value="Calcium ATPase, transmembrane domain M"/>
    <property type="match status" value="1"/>
</dbReference>
<comment type="caution">
    <text evidence="10">The sequence shown here is derived from an EMBL/GenBank/DDBJ whole genome shotgun (WGS) entry which is preliminary data.</text>
</comment>
<dbReference type="PROSITE" id="PS00154">
    <property type="entry name" value="ATPASE_E1_E2"/>
    <property type="match status" value="1"/>
</dbReference>
<keyword evidence="6 7" id="KW-0472">Membrane</keyword>
<keyword evidence="7" id="KW-0547">Nucleotide-binding</keyword>
<dbReference type="SFLD" id="SFLDS00003">
    <property type="entry name" value="Haloacid_Dehalogenase"/>
    <property type="match status" value="1"/>
</dbReference>
<feature type="transmembrane region" description="Helical" evidence="7">
    <location>
        <begin position="437"/>
        <end position="455"/>
    </location>
</feature>
<dbReference type="InterPro" id="IPR001757">
    <property type="entry name" value="P_typ_ATPase"/>
</dbReference>
<name>A0A439CU19_9PEZI</name>
<dbReference type="InterPro" id="IPR027256">
    <property type="entry name" value="P-typ_ATPase_IB"/>
</dbReference>
<dbReference type="EMBL" id="RYZI01000418">
    <property type="protein sequence ID" value="RWA05626.1"/>
    <property type="molecule type" value="Genomic_DNA"/>
</dbReference>
<evidence type="ECO:0000256" key="2">
    <source>
        <dbReference type="ARBA" id="ARBA00022692"/>
    </source>
</evidence>
<dbReference type="InterPro" id="IPR017969">
    <property type="entry name" value="Heavy-metal-associated_CS"/>
</dbReference>
<dbReference type="STRING" id="363999.A0A439CU19"/>
<evidence type="ECO:0000256" key="7">
    <source>
        <dbReference type="RuleBase" id="RU362081"/>
    </source>
</evidence>
<dbReference type="NCBIfam" id="TIGR01511">
    <property type="entry name" value="ATPase-IB1_Cu"/>
    <property type="match status" value="1"/>
</dbReference>
<keyword evidence="2 7" id="KW-0812">Transmembrane</keyword>
<dbReference type="InterPro" id="IPR023298">
    <property type="entry name" value="ATPase_P-typ_TM_dom_sf"/>
</dbReference>
<dbReference type="NCBIfam" id="TIGR01494">
    <property type="entry name" value="ATPase_P-type"/>
    <property type="match status" value="1"/>
</dbReference>
<dbReference type="SUPFAM" id="SSF55008">
    <property type="entry name" value="HMA, heavy metal-associated domain"/>
    <property type="match status" value="1"/>
</dbReference>
<dbReference type="Pfam" id="PF00122">
    <property type="entry name" value="E1-E2_ATPase"/>
    <property type="match status" value="1"/>
</dbReference>
<dbReference type="Proteomes" id="UP000286045">
    <property type="component" value="Unassembled WGS sequence"/>
</dbReference>
<dbReference type="GO" id="GO:0019829">
    <property type="term" value="F:ATPase-coupled monoatomic cation transmembrane transporter activity"/>
    <property type="evidence" value="ECO:0007669"/>
    <property type="project" value="InterPro"/>
</dbReference>
<feature type="transmembrane region" description="Helical" evidence="7">
    <location>
        <begin position="501"/>
        <end position="521"/>
    </location>
</feature>
<dbReference type="InterPro" id="IPR059000">
    <property type="entry name" value="ATPase_P-type_domA"/>
</dbReference>
<evidence type="ECO:0000256" key="1">
    <source>
        <dbReference type="ARBA" id="ARBA00004370"/>
    </source>
</evidence>
<dbReference type="SFLD" id="SFLDF00027">
    <property type="entry name" value="p-type_atpase"/>
    <property type="match status" value="1"/>
</dbReference>
<protein>
    <submittedName>
        <fullName evidence="10">Uncharacterized protein</fullName>
    </submittedName>
</protein>
<gene>
    <name evidence="10" type="ORF">EKO27_g9476</name>
</gene>
<dbReference type="Gene3D" id="2.70.150.10">
    <property type="entry name" value="Calcium-transporting ATPase, cytoplasmic transduction domain A"/>
    <property type="match status" value="1"/>
</dbReference>
<feature type="transmembrane region" description="Helical" evidence="7">
    <location>
        <begin position="692"/>
        <end position="718"/>
    </location>
</feature>
<feature type="transmembrane region" description="Helical" evidence="7">
    <location>
        <begin position="1001"/>
        <end position="1022"/>
    </location>
</feature>
<evidence type="ECO:0000313" key="10">
    <source>
        <dbReference type="EMBL" id="RWA05626.1"/>
    </source>
</evidence>
<dbReference type="SFLD" id="SFLDG00002">
    <property type="entry name" value="C1.7:_P-type_atpase_like"/>
    <property type="match status" value="1"/>
</dbReference>
<dbReference type="PRINTS" id="PR00119">
    <property type="entry name" value="CATATPASE"/>
</dbReference>
<feature type="transmembrane region" description="Helical" evidence="7">
    <location>
        <begin position="403"/>
        <end position="425"/>
    </location>
</feature>
<dbReference type="GO" id="GO:0005524">
    <property type="term" value="F:ATP binding"/>
    <property type="evidence" value="ECO:0007669"/>
    <property type="project" value="UniProtKB-UniRule"/>
</dbReference>
<evidence type="ECO:0000313" key="11">
    <source>
        <dbReference type="Proteomes" id="UP000286045"/>
    </source>
</evidence>
<comment type="similarity">
    <text evidence="7">Belongs to the cation transport ATPase (P-type) (TC 3.A.3) family. Type IB subfamily.</text>
</comment>
<dbReference type="GO" id="GO:0016887">
    <property type="term" value="F:ATP hydrolysis activity"/>
    <property type="evidence" value="ECO:0007669"/>
    <property type="project" value="InterPro"/>
</dbReference>
<dbReference type="SUPFAM" id="SSF56784">
    <property type="entry name" value="HAD-like"/>
    <property type="match status" value="1"/>
</dbReference>
<dbReference type="CDD" id="cd00371">
    <property type="entry name" value="HMA"/>
    <property type="match status" value="1"/>
</dbReference>
<dbReference type="InterPro" id="IPR023214">
    <property type="entry name" value="HAD_sf"/>
</dbReference>
<keyword evidence="4" id="KW-1278">Translocase</keyword>
<dbReference type="GO" id="GO:0046872">
    <property type="term" value="F:metal ion binding"/>
    <property type="evidence" value="ECO:0007669"/>
    <property type="project" value="UniProtKB-KW"/>
</dbReference>
<feature type="domain" description="P-type ATPase A" evidence="8">
    <location>
        <begin position="540"/>
        <end position="637"/>
    </location>
</feature>
<dbReference type="Gene3D" id="3.40.1110.10">
    <property type="entry name" value="Calcium-transporting ATPase, cytoplasmic domain N"/>
    <property type="match status" value="1"/>
</dbReference>
<evidence type="ECO:0000256" key="4">
    <source>
        <dbReference type="ARBA" id="ARBA00022967"/>
    </source>
</evidence>
<sequence length="1055" mass="111609">MGADCCGGKKTPLLGEAVRDSCDSLPATECSKNIDCCTLNNEKCNEECLLSVAAILCTEDVGCHTDGHCHGTTNESDALQKPACDAHLQAAFQQYQSFLDNVRCICRDMIERGYKSCCNTSDAGTKTQKPNRFKRWALAPPPEANVNANSYLKSPGLAPVAIASRIPGAFSSPTTVVAKLGDGCGDKSQANCLNGDKEFSSCSTGGGSPVDGRGGCCEDKIKCTPGPCCTTKEQRQLAKPQTGNKNESIDVEKGKGEVIRIGVTGMTCNGCSDNLARNLAASGVRNIRVNYLQGHADLTIDSAIDLETILAKTQEATGFQITLMSGDESITVLTSNSQAATTLSQIKLDGVEDVVVLDKKIVRIHYNPAIIGARELFRKIGYLPVTLTPPQNDQQLALGRKRFIILLIQTIMSFILTIPVLVLAWGDTRVKEDTKAIISLVLGSLVQFLAIPVFYKPALKSLVLYWVIELDMLVVVAITAAYIYSIVAFGYLISGAPLETAAFFETSTLLISLVMLGRLVASYARIRAVASVSVRSLQVSTTILVENGVDCEIDSRLLQFGDIFKVTPHSKVPTDGTIISGASEVDESMVTGESLPVPKGPGAFLIAGTTNGPATLVVRLTRLPGKNTITDIAKLVEDASSSKPRVQGIADRVASWFLPTVLAIAVVVFITWTVVGIKARSQTGGESVATAITYAVAVLAVSCPCGLGLAVPMVLVIANGIAARGGVIVKSAKCTERSRKITDVVFDKTGTLTESDLDVVTEEFFDNDITDARAITKALIGDSEHPVSVAVLKHLGPDIQPSSLVTNIQSIPGAGIEGAILGLVVRAGHANWTRSEALPEVRKMLDGGMSILTVTQGLSPIACYGLRTRLRLDAAATVSKLRKDGINVHLVSGDQTEAVQTTAAAVGIDRANVASQRTPGEKQAYVAKLMAQPGRVVMFCGDGVNDSVAVAQADVGVQLSNTNSSEVTRSAADVVLLSGLGGIPFLIKVSRAAFMRTTFNFVWSAIYNVFAILLAAGAFVRFRIAPAYAGAGELVSILPVIIAALTMLLLNLRPS</sequence>
<evidence type="ECO:0000256" key="5">
    <source>
        <dbReference type="ARBA" id="ARBA00022989"/>
    </source>
</evidence>
<dbReference type="InterPro" id="IPR044492">
    <property type="entry name" value="P_typ_ATPase_HD_dom"/>
</dbReference>
<dbReference type="InterPro" id="IPR036163">
    <property type="entry name" value="HMA_dom_sf"/>
</dbReference>
<dbReference type="NCBIfam" id="TIGR01525">
    <property type="entry name" value="ATPase-IB_hvy"/>
    <property type="match status" value="1"/>
</dbReference>
<dbReference type="InterPro" id="IPR018303">
    <property type="entry name" value="ATPase_P-typ_P_site"/>
</dbReference>
<dbReference type="SUPFAM" id="SSF81653">
    <property type="entry name" value="Calcium ATPase, transduction domain A"/>
    <property type="match status" value="1"/>
</dbReference>
<keyword evidence="3 7" id="KW-0479">Metal-binding</keyword>
<feature type="transmembrane region" description="Helical" evidence="7">
    <location>
        <begin position="1034"/>
        <end position="1052"/>
    </location>
</feature>
<evidence type="ECO:0000256" key="6">
    <source>
        <dbReference type="ARBA" id="ARBA00023136"/>
    </source>
</evidence>
<keyword evidence="5 7" id="KW-1133">Transmembrane helix</keyword>
<keyword evidence="11" id="KW-1185">Reference proteome</keyword>
<dbReference type="InterPro" id="IPR008250">
    <property type="entry name" value="ATPase_P-typ_transduc_dom_A_sf"/>
</dbReference>
<dbReference type="Gene3D" id="3.30.70.100">
    <property type="match status" value="1"/>
</dbReference>
<dbReference type="InterPro" id="IPR006121">
    <property type="entry name" value="HMA_dom"/>
</dbReference>
<accession>A0A439CU19</accession>
<comment type="subcellular location">
    <subcellularLocation>
        <location evidence="1 7">Membrane</location>
    </subcellularLocation>
</comment>
<evidence type="ECO:0000256" key="3">
    <source>
        <dbReference type="ARBA" id="ARBA00022723"/>
    </source>
</evidence>
<feature type="transmembrane region" description="Helical" evidence="7">
    <location>
        <begin position="462"/>
        <end position="489"/>
    </location>
</feature>
<evidence type="ECO:0000259" key="9">
    <source>
        <dbReference type="Pfam" id="PF24534"/>
    </source>
</evidence>
<dbReference type="AlphaFoldDB" id="A0A439CU19"/>
<proteinExistence type="inferred from homology"/>
<organism evidence="10 11">
    <name type="scientific">Xylaria grammica</name>
    <dbReference type="NCBI Taxonomy" id="363999"/>
    <lineage>
        <taxon>Eukaryota</taxon>
        <taxon>Fungi</taxon>
        <taxon>Dikarya</taxon>
        <taxon>Ascomycota</taxon>
        <taxon>Pezizomycotina</taxon>
        <taxon>Sordariomycetes</taxon>
        <taxon>Xylariomycetidae</taxon>
        <taxon>Xylariales</taxon>
        <taxon>Xylariaceae</taxon>
        <taxon>Xylaria</taxon>
    </lineage>
</organism>
<reference evidence="10 11" key="1">
    <citation type="submission" date="2018-12" db="EMBL/GenBank/DDBJ databases">
        <title>Draft genome sequence of Xylaria grammica IHI A82.</title>
        <authorList>
            <person name="Buettner E."/>
            <person name="Kellner H."/>
        </authorList>
    </citation>
    <scope>NUCLEOTIDE SEQUENCE [LARGE SCALE GENOMIC DNA]</scope>
    <source>
        <strain evidence="10 11">IHI A82</strain>
    </source>
</reference>
<dbReference type="PANTHER" id="PTHR46594">
    <property type="entry name" value="P-TYPE CATION-TRANSPORTING ATPASE"/>
    <property type="match status" value="1"/>
</dbReference>
<evidence type="ECO:0000259" key="8">
    <source>
        <dbReference type="Pfam" id="PF00122"/>
    </source>
</evidence>
<dbReference type="InterPro" id="IPR036412">
    <property type="entry name" value="HAD-like_sf"/>
</dbReference>
<feature type="transmembrane region" description="Helical" evidence="7">
    <location>
        <begin position="653"/>
        <end position="672"/>
    </location>
</feature>
<dbReference type="InterPro" id="IPR056236">
    <property type="entry name" value="HMA_PCA1"/>
</dbReference>
<feature type="domain" description="PCA1 HMA heavy metal-associated" evidence="9">
    <location>
        <begin position="324"/>
        <end position="391"/>
    </location>
</feature>
<dbReference type="Gene3D" id="3.40.50.1000">
    <property type="entry name" value="HAD superfamily/HAD-like"/>
    <property type="match status" value="1"/>
</dbReference>
<dbReference type="GO" id="GO:0016020">
    <property type="term" value="C:membrane"/>
    <property type="evidence" value="ECO:0007669"/>
    <property type="project" value="UniProtKB-SubCell"/>
</dbReference>
<dbReference type="InterPro" id="IPR023299">
    <property type="entry name" value="ATPase_P-typ_cyto_dom_N"/>
</dbReference>
<dbReference type="Pfam" id="PF24534">
    <property type="entry name" value="HMA_PCA1"/>
    <property type="match status" value="1"/>
</dbReference>